<name>A0AA36CWE9_9BILA</name>
<organism evidence="4 5">
    <name type="scientific">Mesorhabditis spiculigera</name>
    <dbReference type="NCBI Taxonomy" id="96644"/>
    <lineage>
        <taxon>Eukaryota</taxon>
        <taxon>Metazoa</taxon>
        <taxon>Ecdysozoa</taxon>
        <taxon>Nematoda</taxon>
        <taxon>Chromadorea</taxon>
        <taxon>Rhabditida</taxon>
        <taxon>Rhabditina</taxon>
        <taxon>Rhabditomorpha</taxon>
        <taxon>Rhabditoidea</taxon>
        <taxon>Rhabditidae</taxon>
        <taxon>Mesorhabditinae</taxon>
        <taxon>Mesorhabditis</taxon>
    </lineage>
</organism>
<evidence type="ECO:0000256" key="3">
    <source>
        <dbReference type="ARBA" id="ARBA00023004"/>
    </source>
</evidence>
<dbReference type="SUPFAM" id="SSF51197">
    <property type="entry name" value="Clavaminate synthase-like"/>
    <property type="match status" value="1"/>
</dbReference>
<dbReference type="EMBL" id="CATQJA010002639">
    <property type="protein sequence ID" value="CAJ0575466.1"/>
    <property type="molecule type" value="Genomic_DNA"/>
</dbReference>
<dbReference type="Gene3D" id="3.30.2020.30">
    <property type="match status" value="1"/>
</dbReference>
<evidence type="ECO:0000256" key="2">
    <source>
        <dbReference type="ARBA" id="ARBA00023002"/>
    </source>
</evidence>
<protein>
    <submittedName>
        <fullName evidence="4">Uncharacterized protein</fullName>
    </submittedName>
</protein>
<feature type="non-terminal residue" evidence="4">
    <location>
        <position position="282"/>
    </location>
</feature>
<accession>A0AA36CWE9</accession>
<dbReference type="Proteomes" id="UP001177023">
    <property type="component" value="Unassembled WGS sequence"/>
</dbReference>
<keyword evidence="1" id="KW-0479">Metal-binding</keyword>
<dbReference type="InterPro" id="IPR042098">
    <property type="entry name" value="TauD-like_sf"/>
</dbReference>
<proteinExistence type="predicted"/>
<comment type="caution">
    <text evidence="4">The sequence shown here is derived from an EMBL/GenBank/DDBJ whole genome shotgun (WGS) entry which is preliminary data.</text>
</comment>
<gene>
    <name evidence="4" type="ORF">MSPICULIGERA_LOCUS13776</name>
</gene>
<dbReference type="Gene3D" id="3.60.130.10">
    <property type="entry name" value="Clavaminate synthase-like"/>
    <property type="match status" value="1"/>
</dbReference>
<evidence type="ECO:0000313" key="4">
    <source>
        <dbReference type="EMBL" id="CAJ0575466.1"/>
    </source>
</evidence>
<evidence type="ECO:0000256" key="1">
    <source>
        <dbReference type="ARBA" id="ARBA00022723"/>
    </source>
</evidence>
<dbReference type="AlphaFoldDB" id="A0AA36CWE9"/>
<keyword evidence="3" id="KW-0408">Iron</keyword>
<evidence type="ECO:0000313" key="5">
    <source>
        <dbReference type="Proteomes" id="UP001177023"/>
    </source>
</evidence>
<keyword evidence="5" id="KW-1185">Reference proteome</keyword>
<dbReference type="GO" id="GO:0016491">
    <property type="term" value="F:oxidoreductase activity"/>
    <property type="evidence" value="ECO:0007669"/>
    <property type="project" value="UniProtKB-KW"/>
</dbReference>
<sequence>MVSKLNPMYALKSARPLQKTLAVDWQDGFSTHFAYVWLRDNGHRRPSLIHLDLHTKPEDVGCKDGAVSITWPPFLNAMYTSRFLRDHANIKPIHSTTCPVTKKVLQVPWRIEHRPVAEDNVCMASTSWGSNAVEHGTVFPHLMSVPSIVTLDTDWADAQVNLIDGVQCLSEMSYTYPEEFRFLRKLFIEYENGIFRAAHPIMNIEHERITGVCFNNELRSPELTTESIEAFYTSLKVFHRICCDHTHTITLQPQQRIVVDNSQTFIGAPPQYGRRVNVKIFN</sequence>
<reference evidence="4" key="1">
    <citation type="submission" date="2023-06" db="EMBL/GenBank/DDBJ databases">
        <authorList>
            <person name="Delattre M."/>
        </authorList>
    </citation>
    <scope>NUCLEOTIDE SEQUENCE</scope>
    <source>
        <strain evidence="4">AF72</strain>
    </source>
</reference>
<dbReference type="GO" id="GO:0046872">
    <property type="term" value="F:metal ion binding"/>
    <property type="evidence" value="ECO:0007669"/>
    <property type="project" value="UniProtKB-KW"/>
</dbReference>
<dbReference type="InterPro" id="IPR038492">
    <property type="entry name" value="GBBH-like_N_sf"/>
</dbReference>
<keyword evidence="2" id="KW-0560">Oxidoreductase</keyword>